<evidence type="ECO:0000313" key="2">
    <source>
        <dbReference type="EMBL" id="MED6164340.1"/>
    </source>
</evidence>
<gene>
    <name evidence="2" type="ORF">PIB30_088923</name>
</gene>
<organism evidence="2 3">
    <name type="scientific">Stylosanthes scabra</name>
    <dbReference type="NCBI Taxonomy" id="79078"/>
    <lineage>
        <taxon>Eukaryota</taxon>
        <taxon>Viridiplantae</taxon>
        <taxon>Streptophyta</taxon>
        <taxon>Embryophyta</taxon>
        <taxon>Tracheophyta</taxon>
        <taxon>Spermatophyta</taxon>
        <taxon>Magnoliopsida</taxon>
        <taxon>eudicotyledons</taxon>
        <taxon>Gunneridae</taxon>
        <taxon>Pentapetalae</taxon>
        <taxon>rosids</taxon>
        <taxon>fabids</taxon>
        <taxon>Fabales</taxon>
        <taxon>Fabaceae</taxon>
        <taxon>Papilionoideae</taxon>
        <taxon>50 kb inversion clade</taxon>
        <taxon>dalbergioids sensu lato</taxon>
        <taxon>Dalbergieae</taxon>
        <taxon>Pterocarpus clade</taxon>
        <taxon>Stylosanthes</taxon>
    </lineage>
</organism>
<feature type="domain" description="Reverse transcriptase zinc-binding" evidence="1">
    <location>
        <begin position="2"/>
        <end position="36"/>
    </location>
</feature>
<protein>
    <recommendedName>
        <fullName evidence="1">Reverse transcriptase zinc-binding domain-containing protein</fullName>
    </recommendedName>
</protein>
<comment type="caution">
    <text evidence="2">The sequence shown here is derived from an EMBL/GenBank/DDBJ whole genome shotgun (WGS) entry which is preliminary data.</text>
</comment>
<dbReference type="Proteomes" id="UP001341840">
    <property type="component" value="Unassembled WGS sequence"/>
</dbReference>
<dbReference type="EMBL" id="JASCZI010122465">
    <property type="protein sequence ID" value="MED6164340.1"/>
    <property type="molecule type" value="Genomic_DNA"/>
</dbReference>
<sequence>KHLWKLLWELRCPPKVKVFLWKALLNGLPVRQHLKQLFPIVVDSDAANLFTIHNNPTSVHQIK</sequence>
<keyword evidence="3" id="KW-1185">Reference proteome</keyword>
<dbReference type="Pfam" id="PF13966">
    <property type="entry name" value="zf-RVT"/>
    <property type="match status" value="1"/>
</dbReference>
<reference evidence="2 3" key="1">
    <citation type="journal article" date="2023" name="Plants (Basel)">
        <title>Bridging the Gap: Combining Genomics and Transcriptomics Approaches to Understand Stylosanthes scabra, an Orphan Legume from the Brazilian Caatinga.</title>
        <authorList>
            <person name="Ferreira-Neto J.R.C."/>
            <person name="da Silva M.D."/>
            <person name="Binneck E."/>
            <person name="de Melo N.F."/>
            <person name="da Silva R.H."/>
            <person name="de Melo A.L.T.M."/>
            <person name="Pandolfi V."/>
            <person name="Bustamante F.O."/>
            <person name="Brasileiro-Vidal A.C."/>
            <person name="Benko-Iseppon A.M."/>
        </authorList>
    </citation>
    <scope>NUCLEOTIDE SEQUENCE [LARGE SCALE GENOMIC DNA]</scope>
    <source>
        <tissue evidence="2">Leaves</tissue>
    </source>
</reference>
<feature type="non-terminal residue" evidence="2">
    <location>
        <position position="1"/>
    </location>
</feature>
<proteinExistence type="predicted"/>
<name>A0ABU6USQ0_9FABA</name>
<dbReference type="InterPro" id="IPR026960">
    <property type="entry name" value="RVT-Znf"/>
</dbReference>
<accession>A0ABU6USQ0</accession>
<evidence type="ECO:0000313" key="3">
    <source>
        <dbReference type="Proteomes" id="UP001341840"/>
    </source>
</evidence>
<evidence type="ECO:0000259" key="1">
    <source>
        <dbReference type="Pfam" id="PF13966"/>
    </source>
</evidence>